<evidence type="ECO:0000313" key="2">
    <source>
        <dbReference type="EMBL" id="KAG7381314.1"/>
    </source>
</evidence>
<dbReference type="AlphaFoldDB" id="A0A8T1VPJ8"/>
<dbReference type="InterPro" id="IPR019370">
    <property type="entry name" value="E2F-assoc_phosphoprotein"/>
</dbReference>
<gene>
    <name evidence="2" type="ORF">PHYPSEUDO_006200</name>
</gene>
<dbReference type="PANTHER" id="PTHR15967:SF0">
    <property type="entry name" value="E2F-ASSOCIATED PHOSPHOPROTEIN"/>
    <property type="match status" value="1"/>
</dbReference>
<dbReference type="GO" id="GO:0005634">
    <property type="term" value="C:nucleus"/>
    <property type="evidence" value="ECO:0007669"/>
    <property type="project" value="TreeGrafter"/>
</dbReference>
<feature type="compositionally biased region" description="Basic and acidic residues" evidence="1">
    <location>
        <begin position="177"/>
        <end position="189"/>
    </location>
</feature>
<feature type="region of interest" description="Disordered" evidence="1">
    <location>
        <begin position="28"/>
        <end position="54"/>
    </location>
</feature>
<organism evidence="2 3">
    <name type="scientific">Phytophthora pseudosyringae</name>
    <dbReference type="NCBI Taxonomy" id="221518"/>
    <lineage>
        <taxon>Eukaryota</taxon>
        <taxon>Sar</taxon>
        <taxon>Stramenopiles</taxon>
        <taxon>Oomycota</taxon>
        <taxon>Peronosporomycetes</taxon>
        <taxon>Peronosporales</taxon>
        <taxon>Peronosporaceae</taxon>
        <taxon>Phytophthora</taxon>
    </lineage>
</organism>
<feature type="compositionally biased region" description="Acidic residues" evidence="1">
    <location>
        <begin position="199"/>
        <end position="221"/>
    </location>
</feature>
<evidence type="ECO:0008006" key="4">
    <source>
        <dbReference type="Google" id="ProtNLM"/>
    </source>
</evidence>
<dbReference type="Pfam" id="PF10238">
    <property type="entry name" value="Eapp_C"/>
    <property type="match status" value="1"/>
</dbReference>
<dbReference type="PANTHER" id="PTHR15967">
    <property type="entry name" value="E2F-ASSOCIATED PHOSPHOPROTEIN"/>
    <property type="match status" value="1"/>
</dbReference>
<name>A0A8T1VPJ8_9STRA</name>
<evidence type="ECO:0000256" key="1">
    <source>
        <dbReference type="SAM" id="MobiDB-lite"/>
    </source>
</evidence>
<reference evidence="2" key="1">
    <citation type="submission" date="2021-02" db="EMBL/GenBank/DDBJ databases">
        <authorList>
            <person name="Palmer J.M."/>
        </authorList>
    </citation>
    <scope>NUCLEOTIDE SEQUENCE</scope>
    <source>
        <strain evidence="2">SCRP734</strain>
    </source>
</reference>
<feature type="region of interest" description="Disordered" evidence="1">
    <location>
        <begin position="168"/>
        <end position="221"/>
    </location>
</feature>
<keyword evidence="3" id="KW-1185">Reference proteome</keyword>
<sequence length="365" mass="39558">MHQPRGHAADGVAFSAYSADSEDYFAFLPSDESMSDAEDAPASPAEAKSRDPVDELASVFASSSSIGRKILTPIGSLNGSKSTRQEAKKTRKEAKAPAPGVFDLGGGEALRVSARALEQHTARRTQLQEALDAATDGGMSDKDYGEAPFRFGTQHKRAVTFADELEVSSASPAPVVERVEGHAPGEKNLGRRRPAAMSEGEDDESGEDGEEDETVEPDPLYDEQLDDADEHWVQTNLRGARAAKAETDATLCCPCCFVTVCMVCERHATYTNQYRAASAINCRVKRDEILTYTSTEGSRVPASLPFHKRQNLAAGNKASTTSQQIARLLQEDEFYPVACSDCGTMVGVFDRDQQYHFFNALPSNC</sequence>
<dbReference type="EMBL" id="JAGDFM010000251">
    <property type="protein sequence ID" value="KAG7381314.1"/>
    <property type="molecule type" value="Genomic_DNA"/>
</dbReference>
<dbReference type="Proteomes" id="UP000694044">
    <property type="component" value="Unassembled WGS sequence"/>
</dbReference>
<dbReference type="OrthoDB" id="122464at2759"/>
<protein>
    <recommendedName>
        <fullName evidence="4">E2F-associated phosphoprotein</fullName>
    </recommendedName>
</protein>
<evidence type="ECO:0000313" key="3">
    <source>
        <dbReference type="Proteomes" id="UP000694044"/>
    </source>
</evidence>
<feature type="region of interest" description="Disordered" evidence="1">
    <location>
        <begin position="71"/>
        <end position="105"/>
    </location>
</feature>
<comment type="caution">
    <text evidence="2">The sequence shown here is derived from an EMBL/GenBank/DDBJ whole genome shotgun (WGS) entry which is preliminary data.</text>
</comment>
<proteinExistence type="predicted"/>
<accession>A0A8T1VPJ8</accession>